<evidence type="ECO:0000256" key="1">
    <source>
        <dbReference type="SAM" id="MobiDB-lite"/>
    </source>
</evidence>
<feature type="compositionally biased region" description="Gly residues" evidence="1">
    <location>
        <begin position="153"/>
        <end position="174"/>
    </location>
</feature>
<protein>
    <recommendedName>
        <fullName evidence="4">Helix-turn-helix domain-containing protein</fullName>
    </recommendedName>
</protein>
<feature type="compositionally biased region" description="Basic and acidic residues" evidence="1">
    <location>
        <begin position="250"/>
        <end position="261"/>
    </location>
</feature>
<dbReference type="RefSeq" id="WP_381838141.1">
    <property type="nucleotide sequence ID" value="NZ_JBHTCF010000020.1"/>
</dbReference>
<dbReference type="EMBL" id="JBHTCF010000020">
    <property type="protein sequence ID" value="MFC7309326.1"/>
    <property type="molecule type" value="Genomic_DNA"/>
</dbReference>
<feature type="region of interest" description="Disordered" evidence="1">
    <location>
        <begin position="136"/>
        <end position="264"/>
    </location>
</feature>
<accession>A0ABW2JT19</accession>
<feature type="region of interest" description="Disordered" evidence="1">
    <location>
        <begin position="347"/>
        <end position="399"/>
    </location>
</feature>
<evidence type="ECO:0000313" key="3">
    <source>
        <dbReference type="Proteomes" id="UP001596523"/>
    </source>
</evidence>
<reference evidence="3" key="1">
    <citation type="journal article" date="2019" name="Int. J. Syst. Evol. Microbiol.">
        <title>The Global Catalogue of Microorganisms (GCM) 10K type strain sequencing project: providing services to taxonomists for standard genome sequencing and annotation.</title>
        <authorList>
            <consortium name="The Broad Institute Genomics Platform"/>
            <consortium name="The Broad Institute Genome Sequencing Center for Infectious Disease"/>
            <person name="Wu L."/>
            <person name="Ma J."/>
        </authorList>
    </citation>
    <scope>NUCLEOTIDE SEQUENCE [LARGE SCALE GENOMIC DNA]</scope>
    <source>
        <strain evidence="3">SYNS20</strain>
    </source>
</reference>
<proteinExistence type="predicted"/>
<evidence type="ECO:0008006" key="4">
    <source>
        <dbReference type="Google" id="ProtNLM"/>
    </source>
</evidence>
<name>A0ABW2JT19_9ACTN</name>
<organism evidence="2 3">
    <name type="scientific">Streptomyces monticola</name>
    <dbReference type="NCBI Taxonomy" id="2666263"/>
    <lineage>
        <taxon>Bacteria</taxon>
        <taxon>Bacillati</taxon>
        <taxon>Actinomycetota</taxon>
        <taxon>Actinomycetes</taxon>
        <taxon>Kitasatosporales</taxon>
        <taxon>Streptomycetaceae</taxon>
        <taxon>Streptomyces</taxon>
    </lineage>
</organism>
<comment type="caution">
    <text evidence="2">The sequence shown here is derived from an EMBL/GenBank/DDBJ whole genome shotgun (WGS) entry which is preliminary data.</text>
</comment>
<feature type="compositionally biased region" description="Low complexity" evidence="1">
    <location>
        <begin position="211"/>
        <end position="220"/>
    </location>
</feature>
<feature type="compositionally biased region" description="Basic and acidic residues" evidence="1">
    <location>
        <begin position="354"/>
        <end position="365"/>
    </location>
</feature>
<gene>
    <name evidence="2" type="ORF">ACFQVC_34595</name>
</gene>
<keyword evidence="3" id="KW-1185">Reference proteome</keyword>
<evidence type="ECO:0000313" key="2">
    <source>
        <dbReference type="EMBL" id="MFC7309326.1"/>
    </source>
</evidence>
<sequence>MTGAGSDEDTLDDLIPEDWPTYYTQVPVWVLLSGCTAQAYRLYAFLAEHINSRTPGKRIAWPKGTAIARVLGLKDYRKAARYWAELQELGAIRIEEVRYAGGMRRRNRYHVRFNPPAGYEGLLSLGQFYAAHPDVRSARSSAPGPRDADSAGHPGGAFSGTTGGAHAGSPGGALQGTSDSALTRTADGASRGTAQQNQHQLHTRQPHPQQPREAPSARSAADARRAPAPPTPVRRSGVAASEGATAPTDRPTRAQRDDLRSIEASLPPELRALLPARRPRPLRDAMTGALAQRTWRQLAERAERRWYAWGFAAAADGEGLTSPVGVAIALLQDGECPDPRCEDGTGIDTGRPCPRCEERREDHRHGAGARPRTPRPATNEAPTLRPEAPTPCPGWNDTPCGRNSPTTGGLCTRCRSRTMN</sequence>
<dbReference type="Proteomes" id="UP001596523">
    <property type="component" value="Unassembled WGS sequence"/>
</dbReference>